<evidence type="ECO:0000313" key="3">
    <source>
        <dbReference type="Proteomes" id="UP001154078"/>
    </source>
</evidence>
<gene>
    <name evidence="2" type="ORF">MELIAE_LOCUS7866</name>
</gene>
<dbReference type="InterPro" id="IPR016187">
    <property type="entry name" value="CTDL_fold"/>
</dbReference>
<protein>
    <recommendedName>
        <fullName evidence="1">C-type lectin domain-containing protein</fullName>
    </recommendedName>
</protein>
<proteinExistence type="predicted"/>
<dbReference type="Proteomes" id="UP001154078">
    <property type="component" value="Chromosome 5"/>
</dbReference>
<dbReference type="InterPro" id="IPR016186">
    <property type="entry name" value="C-type_lectin-like/link_sf"/>
</dbReference>
<sequence length="207" mass="24188">MPIIGWKNVANLRDCMDFVKAVNYTRGYFKNCQALGCPETSNSSLEMDFGFDYYSAYDFSKIRTNQLSYFIKNQLTNWYKAAYVGLDDMYQEGLFENAFGSFLGCSRYRAWAPGHPRSKHKNEDCVILDSERTWRVIDCKIKLRAVCELFPHKPVAKLNGFQYKNVSCHKIRNKKKRKMCKEQKELWSLVSNSSRLDQCALVTYLLN</sequence>
<name>A0A9P0FJI6_BRAAE</name>
<dbReference type="Pfam" id="PF00059">
    <property type="entry name" value="Lectin_C"/>
    <property type="match status" value="1"/>
</dbReference>
<feature type="domain" description="C-type lectin" evidence="1">
    <location>
        <begin position="55"/>
        <end position="148"/>
    </location>
</feature>
<dbReference type="PROSITE" id="PS50041">
    <property type="entry name" value="C_TYPE_LECTIN_2"/>
    <property type="match status" value="1"/>
</dbReference>
<dbReference type="AlphaFoldDB" id="A0A9P0FJI6"/>
<dbReference type="InterPro" id="IPR001304">
    <property type="entry name" value="C-type_lectin-like"/>
</dbReference>
<dbReference type="SUPFAM" id="SSF56436">
    <property type="entry name" value="C-type lectin-like"/>
    <property type="match status" value="1"/>
</dbReference>
<dbReference type="OrthoDB" id="8066719at2759"/>
<evidence type="ECO:0000259" key="1">
    <source>
        <dbReference type="PROSITE" id="PS50041"/>
    </source>
</evidence>
<accession>A0A9P0FJI6</accession>
<dbReference type="EMBL" id="OV121136">
    <property type="protein sequence ID" value="CAH0557072.1"/>
    <property type="molecule type" value="Genomic_DNA"/>
</dbReference>
<dbReference type="Gene3D" id="3.10.100.10">
    <property type="entry name" value="Mannose-Binding Protein A, subunit A"/>
    <property type="match status" value="1"/>
</dbReference>
<keyword evidence="3" id="KW-1185">Reference proteome</keyword>
<evidence type="ECO:0000313" key="2">
    <source>
        <dbReference type="EMBL" id="CAH0557072.1"/>
    </source>
</evidence>
<organism evidence="2 3">
    <name type="scientific">Brassicogethes aeneus</name>
    <name type="common">Rape pollen beetle</name>
    <name type="synonym">Meligethes aeneus</name>
    <dbReference type="NCBI Taxonomy" id="1431903"/>
    <lineage>
        <taxon>Eukaryota</taxon>
        <taxon>Metazoa</taxon>
        <taxon>Ecdysozoa</taxon>
        <taxon>Arthropoda</taxon>
        <taxon>Hexapoda</taxon>
        <taxon>Insecta</taxon>
        <taxon>Pterygota</taxon>
        <taxon>Neoptera</taxon>
        <taxon>Endopterygota</taxon>
        <taxon>Coleoptera</taxon>
        <taxon>Polyphaga</taxon>
        <taxon>Cucujiformia</taxon>
        <taxon>Nitidulidae</taxon>
        <taxon>Meligethinae</taxon>
        <taxon>Brassicogethes</taxon>
    </lineage>
</organism>
<reference evidence="2" key="1">
    <citation type="submission" date="2021-12" db="EMBL/GenBank/DDBJ databases">
        <authorList>
            <person name="King R."/>
        </authorList>
    </citation>
    <scope>NUCLEOTIDE SEQUENCE</scope>
</reference>